<feature type="compositionally biased region" description="Acidic residues" evidence="10">
    <location>
        <begin position="135"/>
        <end position="148"/>
    </location>
</feature>
<evidence type="ECO:0000256" key="10">
    <source>
        <dbReference type="SAM" id="MobiDB-lite"/>
    </source>
</evidence>
<dbReference type="OrthoDB" id="1920326at2759"/>
<comment type="subcellular location">
    <subcellularLocation>
        <location evidence="1">Nucleus</location>
    </subcellularLocation>
</comment>
<accession>A0A9P6CQV5</accession>
<evidence type="ECO:0000256" key="4">
    <source>
        <dbReference type="ARBA" id="ARBA00022801"/>
    </source>
</evidence>
<comment type="caution">
    <text evidence="13">The sequence shown here is derived from an EMBL/GenBank/DDBJ whole genome shotgun (WGS) entry which is preliminary data.</text>
</comment>
<feature type="compositionally biased region" description="Acidic residues" evidence="10">
    <location>
        <begin position="1"/>
        <end position="10"/>
    </location>
</feature>
<dbReference type="InterPro" id="IPR046616">
    <property type="entry name" value="DUF6729"/>
</dbReference>
<evidence type="ECO:0000256" key="3">
    <source>
        <dbReference type="ARBA" id="ARBA00022723"/>
    </source>
</evidence>
<dbReference type="GO" id="GO:0005634">
    <property type="term" value="C:nucleus"/>
    <property type="evidence" value="ECO:0007669"/>
    <property type="project" value="UniProtKB-SubCell"/>
</dbReference>
<feature type="compositionally biased region" description="Polar residues" evidence="10">
    <location>
        <begin position="1459"/>
        <end position="1476"/>
    </location>
</feature>
<keyword evidence="6" id="KW-0460">Magnesium</keyword>
<gene>
    <name evidence="13" type="ORF">BDN70DRAFT_998898</name>
</gene>
<feature type="region of interest" description="Disordered" evidence="10">
    <location>
        <begin position="1"/>
        <end position="76"/>
    </location>
</feature>
<dbReference type="Gene3D" id="3.30.420.10">
    <property type="entry name" value="Ribonuclease H-like superfamily/Ribonuclease H"/>
    <property type="match status" value="1"/>
</dbReference>
<sequence>MTEHQDDPEESSSNPPPPRKPGRPKGSKDGPRAPGAPKRGRPRTDRGLDSEDLESTPDIVQTSNPEGPAVELDEFGFEDLPQEALLELYEIEQAFMRNKFMSGPLEKVVTLEELEDASEASQRRPFFNHQAALSLDDEGVNDDDDPNEPENSGEYMEEIIKPEVEKRSANQDSKDPWRFPKPKHMPHWLYQFFIETVGPLIFAKDGNIGNRLGRPPFFSDRPAIGSFGSLWMHPPDPIMSLHQYRFEPELLYRPRIFFWLPHFFVDVMNCPNCRSGVLEKNGACPPRRIVDIEDVFWIVTWKYYCRKGCQTHFRGWNPLIINSLPPYIRHAFPAVLSRKGGLSLAVISLLRSSNQHKMGPSGVRSTLLEMHTHKYNIRYAQYLKAVFELIRGRQEVTNSQSSQSTLHQFLGLDVPIFGDFSDPEKYAGFVSSEFYLAEMMNQAIERDEADANQHTSCLNPDQIAIDDSHKVNKHIAKVDGVAIFNALWTCMDSRYIRAQVLTLTKSHEERHGPLKGISDSLKRYGYPAPQIAFSDDPLKDKGMLCEHFPSLAENLTPMSAAHGLASLSLPDSLSITFLGSAALVESTLSTILAPLEESSAPQICVSIDAEWNLSRTEGVSILQIAPHSNPNVIFIIPVYRFKDHLPVSLLRLFISKKVFKIGRGIRGDVTRLQKQFPQLVGHAQTNLIDLKEFCIARGIITRKEHGSLDALCAKVLGVYLEKPDSLRKHDQWEGGGDLSPALLNYAALDVYSSRLIFDKASERSPIKRPSINSPPGAPVTLLLCENGDPIAHGRIAQVQPATLGSVRVKTPTNSRMVIDIDVILNPSAAILLHTSPSERNRNRRNLSTKSGSLTLGELRNLAPGGTVPFQVVTPISSLEFYQTNPPTPQSVEVPSNSSIVSLLNQQRSVPGPCSINNPHQLQGLDDDDAAAEEPHIDLERQQLLTEEEEVVTLNMLEASSSLLSDTQKGKQRAHGPVNPTLSPASQEFIQKLKELVNLPPDANSQYTRIKKDLFHAMHMIPTPVNHGLRAPFFRALRDHIMRWDPTIRQTVDETCRRLFNLTFDQMLARNPRFIMECTPRYVPSPGVLVPAMSLVFDTFGNARDAKTGAPLFNDVAWQKAHAVLNLAREGYLSDNADIVLYEKAGLNKYGLQKWKCLRGTNNVEGGPHGDIYRKFGALHAGPRLTVNCLTDHRTWYNLQAYAMHLFGVDWEYHHDLALINRTSFLLNYLADITSGAKSYVDWTNGDLYEQTTEQFGICKFPDSLRQQLAMDPFDESLSTSCPLNSADDWLRRRQCLALPVIPPTTPEARQFFFSEITKYATAASNEGKRQINYIAFAQDWNRSADGKYRFYITPEVLSAYAKTWEKNSNIKASQELIADALDVISQTSQVFSAPNLPFPSFLTSLPSSDQPRAGVLELNDTNADASVPPSISTSLAISRPSIFATSTIPKTNTFPHSQSLIPDFLSRQNSPGSSMLDTLPKNVGDQEQPMSTT</sequence>
<dbReference type="GO" id="GO:0046872">
    <property type="term" value="F:metal ion binding"/>
    <property type="evidence" value="ECO:0007669"/>
    <property type="project" value="UniProtKB-KW"/>
</dbReference>
<keyword evidence="3" id="KW-0479">Metal-binding</keyword>
<dbReference type="GO" id="GO:0006139">
    <property type="term" value="P:nucleobase-containing compound metabolic process"/>
    <property type="evidence" value="ECO:0007669"/>
    <property type="project" value="InterPro"/>
</dbReference>
<dbReference type="InterPro" id="IPR051132">
    <property type="entry name" value="3-5_Exonuclease_domain"/>
</dbReference>
<dbReference type="Pfam" id="PF20499">
    <property type="entry name" value="DUF6729"/>
    <property type="match status" value="1"/>
</dbReference>
<dbReference type="InterPro" id="IPR036397">
    <property type="entry name" value="RNaseH_sf"/>
</dbReference>
<reference evidence="13" key="1">
    <citation type="submission" date="2020-11" db="EMBL/GenBank/DDBJ databases">
        <authorList>
            <consortium name="DOE Joint Genome Institute"/>
            <person name="Ahrendt S."/>
            <person name="Riley R."/>
            <person name="Andreopoulos W."/>
            <person name="Labutti K."/>
            <person name="Pangilinan J."/>
            <person name="Ruiz-Duenas F.J."/>
            <person name="Barrasa J.M."/>
            <person name="Sanchez-Garcia M."/>
            <person name="Camarero S."/>
            <person name="Miyauchi S."/>
            <person name="Serrano A."/>
            <person name="Linde D."/>
            <person name="Babiker R."/>
            <person name="Drula E."/>
            <person name="Ayuso-Fernandez I."/>
            <person name="Pacheco R."/>
            <person name="Padilla G."/>
            <person name="Ferreira P."/>
            <person name="Barriuso J."/>
            <person name="Kellner H."/>
            <person name="Castanera R."/>
            <person name="Alfaro M."/>
            <person name="Ramirez L."/>
            <person name="Pisabarro A.G."/>
            <person name="Kuo A."/>
            <person name="Tritt A."/>
            <person name="Lipzen A."/>
            <person name="He G."/>
            <person name="Yan M."/>
            <person name="Ng V."/>
            <person name="Cullen D."/>
            <person name="Martin F."/>
            <person name="Rosso M.-N."/>
            <person name="Henrissat B."/>
            <person name="Hibbett D."/>
            <person name="Martinez A.T."/>
            <person name="Grigoriev I.V."/>
        </authorList>
    </citation>
    <scope>NUCLEOTIDE SEQUENCE</scope>
    <source>
        <strain evidence="13">CIRM-BRFM 674</strain>
    </source>
</reference>
<feature type="region of interest" description="Disordered" evidence="10">
    <location>
        <begin position="133"/>
        <end position="154"/>
    </location>
</feature>
<evidence type="ECO:0000256" key="8">
    <source>
        <dbReference type="ARBA" id="ARBA00040531"/>
    </source>
</evidence>
<dbReference type="Pfam" id="PF01612">
    <property type="entry name" value="DNA_pol_A_exo1"/>
    <property type="match status" value="1"/>
</dbReference>
<feature type="region of interest" description="Disordered" evidence="10">
    <location>
        <begin position="1459"/>
        <end position="1493"/>
    </location>
</feature>
<evidence type="ECO:0000256" key="1">
    <source>
        <dbReference type="ARBA" id="ARBA00004123"/>
    </source>
</evidence>
<evidence type="ECO:0000259" key="12">
    <source>
        <dbReference type="Pfam" id="PF20499"/>
    </source>
</evidence>
<feature type="domain" description="DUF6729" evidence="12">
    <location>
        <begin position="229"/>
        <end position="393"/>
    </location>
</feature>
<dbReference type="GO" id="GO:0003676">
    <property type="term" value="F:nucleic acid binding"/>
    <property type="evidence" value="ECO:0007669"/>
    <property type="project" value="InterPro"/>
</dbReference>
<protein>
    <recommendedName>
        <fullName evidence="8">3'-5' exonuclease</fullName>
    </recommendedName>
    <alternativeName>
        <fullName evidence="9">Werner Syndrome-like exonuclease</fullName>
    </alternativeName>
</protein>
<keyword evidence="7" id="KW-0539">Nucleus</keyword>
<organism evidence="13 14">
    <name type="scientific">Pholiota conissans</name>
    <dbReference type="NCBI Taxonomy" id="109636"/>
    <lineage>
        <taxon>Eukaryota</taxon>
        <taxon>Fungi</taxon>
        <taxon>Dikarya</taxon>
        <taxon>Basidiomycota</taxon>
        <taxon>Agaricomycotina</taxon>
        <taxon>Agaricomycetes</taxon>
        <taxon>Agaricomycetidae</taxon>
        <taxon>Agaricales</taxon>
        <taxon>Agaricineae</taxon>
        <taxon>Strophariaceae</taxon>
        <taxon>Pholiota</taxon>
    </lineage>
</organism>
<dbReference type="PANTHER" id="PTHR13620">
    <property type="entry name" value="3-5 EXONUCLEASE"/>
    <property type="match status" value="1"/>
</dbReference>
<evidence type="ECO:0000313" key="14">
    <source>
        <dbReference type="Proteomes" id="UP000807469"/>
    </source>
</evidence>
<evidence type="ECO:0000256" key="6">
    <source>
        <dbReference type="ARBA" id="ARBA00022842"/>
    </source>
</evidence>
<evidence type="ECO:0000256" key="2">
    <source>
        <dbReference type="ARBA" id="ARBA00022722"/>
    </source>
</evidence>
<dbReference type="Proteomes" id="UP000807469">
    <property type="component" value="Unassembled WGS sequence"/>
</dbReference>
<proteinExistence type="predicted"/>
<name>A0A9P6CQV5_9AGAR</name>
<dbReference type="GO" id="GO:0008408">
    <property type="term" value="F:3'-5' exonuclease activity"/>
    <property type="evidence" value="ECO:0007669"/>
    <property type="project" value="InterPro"/>
</dbReference>
<keyword evidence="2" id="KW-0540">Nuclease</keyword>
<feature type="domain" description="3'-5' exonuclease" evidence="11">
    <location>
        <begin position="591"/>
        <end position="759"/>
    </location>
</feature>
<feature type="region of interest" description="Disordered" evidence="10">
    <location>
        <begin position="963"/>
        <end position="982"/>
    </location>
</feature>
<dbReference type="SUPFAM" id="SSF53098">
    <property type="entry name" value="Ribonuclease H-like"/>
    <property type="match status" value="1"/>
</dbReference>
<dbReference type="PANTHER" id="PTHR13620:SF109">
    <property type="entry name" value="3'-5' EXONUCLEASE"/>
    <property type="match status" value="1"/>
</dbReference>
<evidence type="ECO:0000259" key="11">
    <source>
        <dbReference type="Pfam" id="PF01612"/>
    </source>
</evidence>
<dbReference type="InterPro" id="IPR012337">
    <property type="entry name" value="RNaseH-like_sf"/>
</dbReference>
<evidence type="ECO:0000256" key="9">
    <source>
        <dbReference type="ARBA" id="ARBA00042761"/>
    </source>
</evidence>
<dbReference type="EMBL" id="MU155934">
    <property type="protein sequence ID" value="KAF9470560.1"/>
    <property type="molecule type" value="Genomic_DNA"/>
</dbReference>
<dbReference type="InterPro" id="IPR002562">
    <property type="entry name" value="3'-5'_exonuclease_dom"/>
</dbReference>
<evidence type="ECO:0000313" key="13">
    <source>
        <dbReference type="EMBL" id="KAF9470560.1"/>
    </source>
</evidence>
<keyword evidence="5" id="KW-0269">Exonuclease</keyword>
<evidence type="ECO:0000256" key="5">
    <source>
        <dbReference type="ARBA" id="ARBA00022839"/>
    </source>
</evidence>
<evidence type="ECO:0000256" key="7">
    <source>
        <dbReference type="ARBA" id="ARBA00023242"/>
    </source>
</evidence>
<keyword evidence="4" id="KW-0378">Hydrolase</keyword>
<keyword evidence="14" id="KW-1185">Reference proteome</keyword>